<gene>
    <name evidence="6" type="ORF">SAMN04489726_0424</name>
</gene>
<name>A0A1G9RF61_ALLAB</name>
<dbReference type="InterPro" id="IPR001647">
    <property type="entry name" value="HTH_TetR"/>
</dbReference>
<evidence type="ECO:0000256" key="2">
    <source>
        <dbReference type="ARBA" id="ARBA00023125"/>
    </source>
</evidence>
<dbReference type="GO" id="GO:0003700">
    <property type="term" value="F:DNA-binding transcription factor activity"/>
    <property type="evidence" value="ECO:0007669"/>
    <property type="project" value="TreeGrafter"/>
</dbReference>
<evidence type="ECO:0000259" key="5">
    <source>
        <dbReference type="PROSITE" id="PS50977"/>
    </source>
</evidence>
<dbReference type="OrthoDB" id="4709704at2"/>
<organism evidence="6 7">
    <name type="scientific">Allokutzneria albata</name>
    <name type="common">Kibdelosporangium albatum</name>
    <dbReference type="NCBI Taxonomy" id="211114"/>
    <lineage>
        <taxon>Bacteria</taxon>
        <taxon>Bacillati</taxon>
        <taxon>Actinomycetota</taxon>
        <taxon>Actinomycetes</taxon>
        <taxon>Pseudonocardiales</taxon>
        <taxon>Pseudonocardiaceae</taxon>
        <taxon>Allokutzneria</taxon>
    </lineage>
</organism>
<reference evidence="6 7" key="1">
    <citation type="submission" date="2016-10" db="EMBL/GenBank/DDBJ databases">
        <authorList>
            <person name="de Groot N.N."/>
        </authorList>
    </citation>
    <scope>NUCLEOTIDE SEQUENCE [LARGE SCALE GENOMIC DNA]</scope>
    <source>
        <strain evidence="6 7">DSM 44149</strain>
    </source>
</reference>
<evidence type="ECO:0000313" key="7">
    <source>
        <dbReference type="Proteomes" id="UP000183376"/>
    </source>
</evidence>
<feature type="domain" description="HTH tetR-type" evidence="5">
    <location>
        <begin position="14"/>
        <end position="74"/>
    </location>
</feature>
<dbReference type="PANTHER" id="PTHR30055:SF234">
    <property type="entry name" value="HTH-TYPE TRANSCRIPTIONAL REGULATOR BETI"/>
    <property type="match status" value="1"/>
</dbReference>
<dbReference type="SUPFAM" id="SSF48498">
    <property type="entry name" value="Tetracyclin repressor-like, C-terminal domain"/>
    <property type="match status" value="1"/>
</dbReference>
<proteinExistence type="predicted"/>
<dbReference type="InterPro" id="IPR050109">
    <property type="entry name" value="HTH-type_TetR-like_transc_reg"/>
</dbReference>
<keyword evidence="7" id="KW-1185">Reference proteome</keyword>
<dbReference type="STRING" id="211114.SAMN04489726_0424"/>
<dbReference type="InterPro" id="IPR009057">
    <property type="entry name" value="Homeodomain-like_sf"/>
</dbReference>
<keyword evidence="2 4" id="KW-0238">DNA-binding</keyword>
<dbReference type="GO" id="GO:0000976">
    <property type="term" value="F:transcription cis-regulatory region binding"/>
    <property type="evidence" value="ECO:0007669"/>
    <property type="project" value="TreeGrafter"/>
</dbReference>
<evidence type="ECO:0000256" key="1">
    <source>
        <dbReference type="ARBA" id="ARBA00023015"/>
    </source>
</evidence>
<dbReference type="Pfam" id="PF00440">
    <property type="entry name" value="TetR_N"/>
    <property type="match status" value="1"/>
</dbReference>
<feature type="DNA-binding region" description="H-T-H motif" evidence="4">
    <location>
        <begin position="37"/>
        <end position="56"/>
    </location>
</feature>
<dbReference type="InterPro" id="IPR023772">
    <property type="entry name" value="DNA-bd_HTH_TetR-type_CS"/>
</dbReference>
<keyword evidence="1" id="KW-0805">Transcription regulation</keyword>
<keyword evidence="3" id="KW-0804">Transcription</keyword>
<dbReference type="PROSITE" id="PS50977">
    <property type="entry name" value="HTH_TETR_2"/>
    <property type="match status" value="1"/>
</dbReference>
<dbReference type="AlphaFoldDB" id="A0A1G9RF61"/>
<evidence type="ECO:0000256" key="3">
    <source>
        <dbReference type="ARBA" id="ARBA00023163"/>
    </source>
</evidence>
<dbReference type="PROSITE" id="PS01081">
    <property type="entry name" value="HTH_TETR_1"/>
    <property type="match status" value="1"/>
</dbReference>
<dbReference type="PRINTS" id="PR00455">
    <property type="entry name" value="HTHTETR"/>
</dbReference>
<dbReference type="RefSeq" id="WP_052407210.1">
    <property type="nucleotide sequence ID" value="NZ_JOEF01000006.1"/>
</dbReference>
<dbReference type="Gene3D" id="1.10.357.10">
    <property type="entry name" value="Tetracycline Repressor, domain 2"/>
    <property type="match status" value="1"/>
</dbReference>
<evidence type="ECO:0000313" key="6">
    <source>
        <dbReference type="EMBL" id="SDM21866.1"/>
    </source>
</evidence>
<sequence>MPKIIGGSLAAHREQTRQRIFDAFAGLMYERGFDRITLADIASAAGVGRTAMYNHFPDKEALLVAYAAAETERYVVRLRAALSEVDNPVRRLATYVRFQLREVAAHHIPPGPALRSLLPQSAYGQVVEHVRDLEQELRGILRAGIDQGYLPQADVDGLIPLINACLSGGTGDAELTTLFVLRAVGARLNADGSARKLPRKR</sequence>
<protein>
    <submittedName>
        <fullName evidence="6">DNA-binding transcriptional regulator, AcrR family</fullName>
    </submittedName>
</protein>
<evidence type="ECO:0000256" key="4">
    <source>
        <dbReference type="PROSITE-ProRule" id="PRU00335"/>
    </source>
</evidence>
<dbReference type="EMBL" id="LT629701">
    <property type="protein sequence ID" value="SDM21866.1"/>
    <property type="molecule type" value="Genomic_DNA"/>
</dbReference>
<accession>A0A1G9RF61</accession>
<dbReference type="InterPro" id="IPR036271">
    <property type="entry name" value="Tet_transcr_reg_TetR-rel_C_sf"/>
</dbReference>
<dbReference type="Proteomes" id="UP000183376">
    <property type="component" value="Chromosome I"/>
</dbReference>
<dbReference type="eggNOG" id="COG1309">
    <property type="taxonomic scope" value="Bacteria"/>
</dbReference>
<dbReference type="PANTHER" id="PTHR30055">
    <property type="entry name" value="HTH-TYPE TRANSCRIPTIONAL REGULATOR RUTR"/>
    <property type="match status" value="1"/>
</dbReference>
<dbReference type="SUPFAM" id="SSF46689">
    <property type="entry name" value="Homeodomain-like"/>
    <property type="match status" value="1"/>
</dbReference>